<name>A0ABU1FJH4_9MICO</name>
<reference evidence="3" key="1">
    <citation type="submission" date="2023-07" db="EMBL/GenBank/DDBJ databases">
        <title>Description of three actinobacteria isolated from air of manufacturing shop in a pharmaceutical factory.</title>
        <authorList>
            <person name="Zhang D.-F."/>
        </authorList>
    </citation>
    <scope>NUCLEOTIDE SEQUENCE [LARGE SCALE GENOMIC DNA]</scope>
    <source>
        <strain evidence="3">CCTCC AB 2011122</strain>
    </source>
</reference>
<keyword evidence="3" id="KW-1185">Reference proteome</keyword>
<evidence type="ECO:0000313" key="2">
    <source>
        <dbReference type="EMBL" id="MDR5691902.1"/>
    </source>
</evidence>
<feature type="domain" description="Helix-turn-helix" evidence="1">
    <location>
        <begin position="4"/>
        <end position="54"/>
    </location>
</feature>
<dbReference type="InterPro" id="IPR009061">
    <property type="entry name" value="DNA-bd_dom_put_sf"/>
</dbReference>
<dbReference type="SUPFAM" id="SSF46955">
    <property type="entry name" value="Putative DNA-binding domain"/>
    <property type="match status" value="1"/>
</dbReference>
<dbReference type="Pfam" id="PF12728">
    <property type="entry name" value="HTH_17"/>
    <property type="match status" value="1"/>
</dbReference>
<accession>A0ABU1FJH4</accession>
<dbReference type="EMBL" id="JAVKGS010000002">
    <property type="protein sequence ID" value="MDR5691902.1"/>
    <property type="molecule type" value="Genomic_DNA"/>
</dbReference>
<evidence type="ECO:0000313" key="3">
    <source>
        <dbReference type="Proteomes" id="UP001260072"/>
    </source>
</evidence>
<sequence>MGKLLKLSEAAQAMNVPENTLRYWIAQGTGPASFKLGRRRMFREEDVAAYVDAQIAKDAAEKASA</sequence>
<dbReference type="InterPro" id="IPR041657">
    <property type="entry name" value="HTH_17"/>
</dbReference>
<evidence type="ECO:0000259" key="1">
    <source>
        <dbReference type="Pfam" id="PF12728"/>
    </source>
</evidence>
<dbReference type="InterPro" id="IPR010093">
    <property type="entry name" value="SinI_DNA-bd"/>
</dbReference>
<organism evidence="2 3">
    <name type="scientific">Agromyces indicus</name>
    <dbReference type="NCBI Taxonomy" id="758919"/>
    <lineage>
        <taxon>Bacteria</taxon>
        <taxon>Bacillati</taxon>
        <taxon>Actinomycetota</taxon>
        <taxon>Actinomycetes</taxon>
        <taxon>Micrococcales</taxon>
        <taxon>Microbacteriaceae</taxon>
        <taxon>Agromyces</taxon>
    </lineage>
</organism>
<dbReference type="Proteomes" id="UP001260072">
    <property type="component" value="Unassembled WGS sequence"/>
</dbReference>
<protein>
    <submittedName>
        <fullName evidence="2">Helix-turn-helix domain-containing protein</fullName>
    </submittedName>
</protein>
<proteinExistence type="predicted"/>
<dbReference type="Gene3D" id="1.10.1660.10">
    <property type="match status" value="1"/>
</dbReference>
<gene>
    <name evidence="2" type="ORF">RH861_07470</name>
</gene>
<comment type="caution">
    <text evidence="2">The sequence shown here is derived from an EMBL/GenBank/DDBJ whole genome shotgun (WGS) entry which is preliminary data.</text>
</comment>
<dbReference type="RefSeq" id="WP_310520486.1">
    <property type="nucleotide sequence ID" value="NZ_BAABBS010000002.1"/>
</dbReference>
<dbReference type="NCBIfam" id="TIGR01764">
    <property type="entry name" value="excise"/>
    <property type="match status" value="1"/>
</dbReference>